<dbReference type="Proteomes" id="UP000035642">
    <property type="component" value="Unassembled WGS sequence"/>
</dbReference>
<evidence type="ECO:0000313" key="2">
    <source>
        <dbReference type="Proteomes" id="UP000035642"/>
    </source>
</evidence>
<reference evidence="2" key="1">
    <citation type="submission" date="2012-09" db="EMBL/GenBank/DDBJ databases">
        <authorList>
            <person name="Martin A.A."/>
        </authorList>
    </citation>
    <scope>NUCLEOTIDE SEQUENCE</scope>
</reference>
<organism evidence="2 3">
    <name type="scientific">Angiostrongylus cantonensis</name>
    <name type="common">Rat lungworm</name>
    <dbReference type="NCBI Taxonomy" id="6313"/>
    <lineage>
        <taxon>Eukaryota</taxon>
        <taxon>Metazoa</taxon>
        <taxon>Ecdysozoa</taxon>
        <taxon>Nematoda</taxon>
        <taxon>Chromadorea</taxon>
        <taxon>Rhabditida</taxon>
        <taxon>Rhabditina</taxon>
        <taxon>Rhabditomorpha</taxon>
        <taxon>Strongyloidea</taxon>
        <taxon>Metastrongylidae</taxon>
        <taxon>Angiostrongylus</taxon>
    </lineage>
</organism>
<feature type="compositionally biased region" description="Polar residues" evidence="1">
    <location>
        <begin position="134"/>
        <end position="145"/>
    </location>
</feature>
<protein>
    <submittedName>
        <fullName evidence="3">Uncharacterized protein</fullName>
    </submittedName>
</protein>
<feature type="compositionally biased region" description="Polar residues" evidence="1">
    <location>
        <begin position="86"/>
        <end position="108"/>
    </location>
</feature>
<evidence type="ECO:0000313" key="3">
    <source>
        <dbReference type="WBParaSite" id="ACAC_0000707101-mRNA-1"/>
    </source>
</evidence>
<proteinExistence type="predicted"/>
<dbReference type="AlphaFoldDB" id="A0A0K0DA34"/>
<evidence type="ECO:0000256" key="1">
    <source>
        <dbReference type="SAM" id="MobiDB-lite"/>
    </source>
</evidence>
<sequence length="159" mass="17464">MCLISVHAVRRSYIIMSEDNENQLYMAHERIRLLNRQLLMQEDALVQVVLDRAIKTLENMTLSKIPLGNSKNEATRLAKELRNFLTTLQSPNSTNLPAGTTSNATTEITAGDLSTTKTPPSPSVTTAALPTATQPKTAEQTQNPEVKTPNEQPPAKNNP</sequence>
<feature type="region of interest" description="Disordered" evidence="1">
    <location>
        <begin position="86"/>
        <end position="159"/>
    </location>
</feature>
<keyword evidence="2" id="KW-1185">Reference proteome</keyword>
<feature type="compositionally biased region" description="Low complexity" evidence="1">
    <location>
        <begin position="114"/>
        <end position="133"/>
    </location>
</feature>
<reference evidence="3" key="2">
    <citation type="submission" date="2017-02" db="UniProtKB">
        <authorList>
            <consortium name="WormBaseParasite"/>
        </authorList>
    </citation>
    <scope>IDENTIFICATION</scope>
</reference>
<accession>A0A0K0DA34</accession>
<name>A0A0K0DA34_ANGCA</name>
<dbReference type="WBParaSite" id="ACAC_0000707101-mRNA-1">
    <property type="protein sequence ID" value="ACAC_0000707101-mRNA-1"/>
    <property type="gene ID" value="ACAC_0000707101"/>
</dbReference>